<evidence type="ECO:0000313" key="1">
    <source>
        <dbReference type="EMBL" id="MEL4456063.1"/>
    </source>
</evidence>
<dbReference type="Gene3D" id="1.25.40.10">
    <property type="entry name" value="Tetratricopeptide repeat domain"/>
    <property type="match status" value="1"/>
</dbReference>
<protein>
    <recommendedName>
        <fullName evidence="3">Tetratricopeptide repeat protein</fullName>
    </recommendedName>
</protein>
<keyword evidence="2" id="KW-1185">Reference proteome</keyword>
<gene>
    <name evidence="1" type="ORF">AABB81_09175</name>
</gene>
<name>A0ABU9L0V4_9FLAO</name>
<dbReference type="RefSeq" id="WP_342160090.1">
    <property type="nucleotide sequence ID" value="NZ_JBCDNA010000002.1"/>
</dbReference>
<dbReference type="EMBL" id="JBCDNA010000002">
    <property type="protein sequence ID" value="MEL4456063.1"/>
    <property type="molecule type" value="Genomic_DNA"/>
</dbReference>
<comment type="caution">
    <text evidence="1">The sequence shown here is derived from an EMBL/GenBank/DDBJ whole genome shotgun (WGS) entry which is preliminary data.</text>
</comment>
<reference evidence="1 2" key="1">
    <citation type="submission" date="2024-04" db="EMBL/GenBank/DDBJ databases">
        <title>whole genome sequencing of Lutimonas vermicola strain IMCC1616.</title>
        <authorList>
            <person name="Bae S.S."/>
        </authorList>
    </citation>
    <scope>NUCLEOTIDE SEQUENCE [LARGE SCALE GENOMIC DNA]</scope>
    <source>
        <strain evidence="1 2">IMCC1616</strain>
    </source>
</reference>
<evidence type="ECO:0000313" key="2">
    <source>
        <dbReference type="Proteomes" id="UP001474120"/>
    </source>
</evidence>
<accession>A0ABU9L0V4</accession>
<evidence type="ECO:0008006" key="3">
    <source>
        <dbReference type="Google" id="ProtNLM"/>
    </source>
</evidence>
<dbReference type="SUPFAM" id="SSF48452">
    <property type="entry name" value="TPR-like"/>
    <property type="match status" value="1"/>
</dbReference>
<sequence>MEKTDALFLLVKSLTKSEKRQFKLYAGRLGGNSEKNFIALFSVLDKLTEFDEKQILLKTNIKKQQLSNSKAHLYRQILVSLKLNPIHQNAKMQVREQLDFATILYNKGLHRQSLKVLDKAKAIALSNEDTILAFSIVELEKVVESQYITRSLSSRADDLIAQSKDLGEKTLMLSKLSNLSLQLYSMLLKRGYVSNDKDFEEVRAFFKSSLPEYDIRKLGIIEKLYLYKAYLWYNFIVQDFVSGYRYAQKWVDLFCYNPEMKKTNPVFYLKGINYLLEVLFLVQHLTKFRSTLIFFEEELKKQNFLINENTESLAFLYLYLNKINLYFLEGNFNLGLSLIPEVLDEIESHRSKIDEHHVMVFYYKFASLYFGASKYEKCIFYLEKIMKNKQLGMREDLLCFTRILNLIAHYEAGMDQNLEALIKSTYKFLIKMNELHLVQQKIIAFLRNLSKIYPHELRNAFKELYLELKEFENHPYEKRSFMYLDIISWLESKIENVSVESIIKKKSKLKYK</sequence>
<organism evidence="1 2">
    <name type="scientific">Lutimonas vermicola</name>
    <dbReference type="NCBI Taxonomy" id="414288"/>
    <lineage>
        <taxon>Bacteria</taxon>
        <taxon>Pseudomonadati</taxon>
        <taxon>Bacteroidota</taxon>
        <taxon>Flavobacteriia</taxon>
        <taxon>Flavobacteriales</taxon>
        <taxon>Flavobacteriaceae</taxon>
        <taxon>Lutimonas</taxon>
    </lineage>
</organism>
<proteinExistence type="predicted"/>
<dbReference type="InterPro" id="IPR011990">
    <property type="entry name" value="TPR-like_helical_dom_sf"/>
</dbReference>
<dbReference type="Proteomes" id="UP001474120">
    <property type="component" value="Unassembled WGS sequence"/>
</dbReference>